<dbReference type="GO" id="GO:0070626">
    <property type="term" value="F:(S)-2-(5-amino-1-(5-phospho-D-ribosyl)imidazole-4-carboxamido) succinate lyase (fumarate-forming) activity"/>
    <property type="evidence" value="ECO:0007669"/>
    <property type="project" value="TreeGrafter"/>
</dbReference>
<dbReference type="InterPro" id="IPR020557">
    <property type="entry name" value="Fumarate_lyase_CS"/>
</dbReference>
<dbReference type="PANTHER" id="PTHR43172:SF1">
    <property type="entry name" value="ADENYLOSUCCINATE LYASE"/>
    <property type="match status" value="1"/>
</dbReference>
<evidence type="ECO:0000256" key="6">
    <source>
        <dbReference type="ARBA" id="ARBA00022755"/>
    </source>
</evidence>
<dbReference type="NCBIfam" id="TIGR00928">
    <property type="entry name" value="purB"/>
    <property type="match status" value="1"/>
</dbReference>
<dbReference type="PROSITE" id="PS00163">
    <property type="entry name" value="FUMARATE_LYASES"/>
    <property type="match status" value="1"/>
</dbReference>
<dbReference type="Gene3D" id="1.20.200.10">
    <property type="entry name" value="Fumarase/aspartase (Central domain)"/>
    <property type="match status" value="1"/>
</dbReference>
<evidence type="ECO:0000256" key="2">
    <source>
        <dbReference type="ARBA" id="ARBA00004734"/>
    </source>
</evidence>
<dbReference type="EC" id="4.3.2.2" evidence="4 11"/>
<organism evidence="14 15">
    <name type="scientific">Sphingobium fuliginis (strain ATCC 27551)</name>
    <dbReference type="NCBI Taxonomy" id="336203"/>
    <lineage>
        <taxon>Bacteria</taxon>
        <taxon>Pseudomonadati</taxon>
        <taxon>Pseudomonadota</taxon>
        <taxon>Alphaproteobacteria</taxon>
        <taxon>Sphingomonadales</taxon>
        <taxon>Sphingomonadaceae</taxon>
        <taxon>Sphingobium</taxon>
    </lineage>
</organism>
<reference evidence="14 15" key="1">
    <citation type="journal article" date="2013" name="Biodegradation">
        <title>Occurrence of 4-tert-butylphenol (4-t-BP) biodegradation in an aquatic sample caused by the presence of Spirodela polyrrhiza and isolation of a 4-t-BP-utilizing bacterium.</title>
        <authorList>
            <person name="Ogata Y."/>
            <person name="Toyama T."/>
            <person name="Yu N."/>
            <person name="Wang X."/>
            <person name="Sei K."/>
            <person name="Ike M."/>
        </authorList>
    </citation>
    <scope>NUCLEOTIDE SEQUENCE [LARGE SCALE GENOMIC DNA]</scope>
    <source>
        <strain evidence="14 15">OMI</strain>
    </source>
</reference>
<dbReference type="AlphaFoldDB" id="A0A292ZDP4"/>
<evidence type="ECO:0000313" key="14">
    <source>
        <dbReference type="EMBL" id="GAY20964.1"/>
    </source>
</evidence>
<dbReference type="UniPathway" id="UPA00075">
    <property type="reaction ID" value="UER00336"/>
</dbReference>
<dbReference type="UniPathway" id="UPA00074">
    <property type="reaction ID" value="UER00132"/>
</dbReference>
<comment type="pathway">
    <text evidence="2 12">Purine metabolism; AMP biosynthesis via de novo pathway; AMP from IMP: step 2/2.</text>
</comment>
<gene>
    <name evidence="14" type="ORF">SFOMI_1494</name>
</gene>
<name>A0A292ZDP4_SPHSA</name>
<dbReference type="Pfam" id="PF00206">
    <property type="entry name" value="Lyase_1"/>
    <property type="match status" value="1"/>
</dbReference>
<dbReference type="CDD" id="cd01360">
    <property type="entry name" value="Adenylsuccinate_lyase_1"/>
    <property type="match status" value="1"/>
</dbReference>
<evidence type="ECO:0000256" key="12">
    <source>
        <dbReference type="RuleBase" id="RU361172"/>
    </source>
</evidence>
<dbReference type="GO" id="GO:0006189">
    <property type="term" value="P:'de novo' IMP biosynthetic process"/>
    <property type="evidence" value="ECO:0007669"/>
    <property type="project" value="UniProtKB-UniPathway"/>
</dbReference>
<comment type="pathway">
    <text evidence="1 12">Purine metabolism; IMP biosynthesis via de novo pathway; 5-amino-1-(5-phospho-D-ribosyl)imidazole-4-carboxamide from 5-amino-1-(5-phospho-D-ribosyl)imidazole-4-carboxylate: step 2/2.</text>
</comment>
<evidence type="ECO:0000256" key="7">
    <source>
        <dbReference type="ARBA" id="ARBA00023239"/>
    </source>
</evidence>
<dbReference type="InterPro" id="IPR022761">
    <property type="entry name" value="Fumarate_lyase_N"/>
</dbReference>
<dbReference type="InterPro" id="IPR008948">
    <property type="entry name" value="L-Aspartase-like"/>
</dbReference>
<dbReference type="InterPro" id="IPR019468">
    <property type="entry name" value="AdenyloSucc_lyase_C"/>
</dbReference>
<dbReference type="SMART" id="SM00998">
    <property type="entry name" value="ADSL_C"/>
    <property type="match status" value="1"/>
</dbReference>
<evidence type="ECO:0000256" key="10">
    <source>
        <dbReference type="ARBA" id="ARBA00049115"/>
    </source>
</evidence>
<keyword evidence="6 12" id="KW-0658">Purine biosynthesis</keyword>
<dbReference type="RefSeq" id="WP_099185684.1">
    <property type="nucleotide sequence ID" value="NZ_BEWI01000031.1"/>
</dbReference>
<feature type="domain" description="Adenylosuccinate lyase C-terminal" evidence="13">
    <location>
        <begin position="353"/>
        <end position="435"/>
    </location>
</feature>
<comment type="catalytic activity">
    <reaction evidence="10">
        <text>N(6)-(1,2-dicarboxyethyl)-AMP = fumarate + AMP</text>
        <dbReference type="Rhea" id="RHEA:16853"/>
        <dbReference type="ChEBI" id="CHEBI:29806"/>
        <dbReference type="ChEBI" id="CHEBI:57567"/>
        <dbReference type="ChEBI" id="CHEBI:456215"/>
        <dbReference type="EC" id="4.3.2.2"/>
    </reaction>
    <physiologicalReaction direction="left-to-right" evidence="10">
        <dbReference type="Rhea" id="RHEA:16854"/>
    </physiologicalReaction>
</comment>
<dbReference type="PANTHER" id="PTHR43172">
    <property type="entry name" value="ADENYLOSUCCINATE LYASE"/>
    <property type="match status" value="1"/>
</dbReference>
<dbReference type="InterPro" id="IPR000362">
    <property type="entry name" value="Fumarate_lyase_fam"/>
</dbReference>
<evidence type="ECO:0000256" key="11">
    <source>
        <dbReference type="NCBIfam" id="TIGR00928"/>
    </source>
</evidence>
<evidence type="ECO:0000256" key="9">
    <source>
        <dbReference type="ARBA" id="ARBA00030717"/>
    </source>
</evidence>
<accession>A0A292ZDP4</accession>
<dbReference type="Pfam" id="PF10397">
    <property type="entry name" value="ADSL_C"/>
    <property type="match status" value="1"/>
</dbReference>
<comment type="similarity">
    <text evidence="3 12">Belongs to the lyase 1 family. Adenylosuccinate lyase subfamily.</text>
</comment>
<evidence type="ECO:0000313" key="15">
    <source>
        <dbReference type="Proteomes" id="UP000221538"/>
    </source>
</evidence>
<dbReference type="GO" id="GO:0044208">
    <property type="term" value="P:'de novo' AMP biosynthetic process"/>
    <property type="evidence" value="ECO:0007669"/>
    <property type="project" value="UniProtKB-UniPathway"/>
</dbReference>
<reference evidence="14 15" key="2">
    <citation type="journal article" date="2013" name="Environ. Sci. Technol.">
        <title>The 4-tert-butylphenol-utilizing bacterium Sphingobium fuliginis OMI can degrade bisphenols via phenolic ring hydroxylation and meta-cleavage pathway.</title>
        <authorList>
            <person name="Ogata Y."/>
            <person name="Goda S."/>
            <person name="Toyama T."/>
            <person name="Sei K."/>
            <person name="Ike M."/>
        </authorList>
    </citation>
    <scope>NUCLEOTIDE SEQUENCE [LARGE SCALE GENOMIC DNA]</scope>
    <source>
        <strain evidence="14 15">OMI</strain>
    </source>
</reference>
<dbReference type="PRINTS" id="PR00149">
    <property type="entry name" value="FUMRATELYASE"/>
</dbReference>
<dbReference type="EMBL" id="BEWI01000031">
    <property type="protein sequence ID" value="GAY20964.1"/>
    <property type="molecule type" value="Genomic_DNA"/>
</dbReference>
<dbReference type="Gene3D" id="1.10.275.10">
    <property type="entry name" value="Fumarase/aspartase (N-terminal domain)"/>
    <property type="match status" value="1"/>
</dbReference>
<dbReference type="Proteomes" id="UP000221538">
    <property type="component" value="Unassembled WGS sequence"/>
</dbReference>
<comment type="caution">
    <text evidence="14">The sequence shown here is derived from an EMBL/GenBank/DDBJ whole genome shotgun (WGS) entry which is preliminary data.</text>
</comment>
<evidence type="ECO:0000259" key="13">
    <source>
        <dbReference type="SMART" id="SM00998"/>
    </source>
</evidence>
<dbReference type="FunFam" id="1.20.200.10:FF:000008">
    <property type="entry name" value="Adenylosuccinate lyase"/>
    <property type="match status" value="1"/>
</dbReference>
<comment type="catalytic activity">
    <reaction evidence="8">
        <text>(2S)-2-[5-amino-1-(5-phospho-beta-D-ribosyl)imidazole-4-carboxamido]succinate = 5-amino-1-(5-phospho-beta-D-ribosyl)imidazole-4-carboxamide + fumarate</text>
        <dbReference type="Rhea" id="RHEA:23920"/>
        <dbReference type="ChEBI" id="CHEBI:29806"/>
        <dbReference type="ChEBI" id="CHEBI:58443"/>
        <dbReference type="ChEBI" id="CHEBI:58475"/>
        <dbReference type="EC" id="4.3.2.2"/>
    </reaction>
    <physiologicalReaction direction="left-to-right" evidence="8">
        <dbReference type="Rhea" id="RHEA:23921"/>
    </physiologicalReaction>
</comment>
<evidence type="ECO:0000256" key="1">
    <source>
        <dbReference type="ARBA" id="ARBA00004706"/>
    </source>
</evidence>
<evidence type="ECO:0000256" key="8">
    <source>
        <dbReference type="ARBA" id="ARBA00024477"/>
    </source>
</evidence>
<dbReference type="GO" id="GO:0004018">
    <property type="term" value="F:N6-(1,2-dicarboxyethyl)AMP AMP-lyase (fumarate-forming) activity"/>
    <property type="evidence" value="ECO:0007669"/>
    <property type="project" value="UniProtKB-UniRule"/>
</dbReference>
<dbReference type="InterPro" id="IPR024083">
    <property type="entry name" value="Fumarase/histidase_N"/>
</dbReference>
<evidence type="ECO:0000256" key="5">
    <source>
        <dbReference type="ARBA" id="ARBA00017058"/>
    </source>
</evidence>
<evidence type="ECO:0000256" key="4">
    <source>
        <dbReference type="ARBA" id="ARBA00012339"/>
    </source>
</evidence>
<dbReference type="FunFam" id="1.10.40.30:FF:000007">
    <property type="entry name" value="Adenylosuccinate lyase"/>
    <property type="match status" value="1"/>
</dbReference>
<dbReference type="InterPro" id="IPR004769">
    <property type="entry name" value="Pur_lyase"/>
</dbReference>
<dbReference type="SUPFAM" id="SSF48557">
    <property type="entry name" value="L-aspartase-like"/>
    <property type="match status" value="1"/>
</dbReference>
<sequence length="437" mass="48946">MVPRYARPQMTALWEPEARFKIWFEIEAHATEKLGELGVVPTSAAKALWDWWATEPAIDVPAIDAIEAVTKHDVIAFLTWVAEQVGDEARFMHQGMTSSDVLDTCLAVQLSRAADLLIEDLDKLLEVIKRRAYEHKLTPTIGRSHGIHAEPVTFGLKMAEAYAEFSRCKARLIAARAEVATCAISGAVGTFANIDPRVEEHVAEKLGLAIEPVSTQVIPRDRHAMFFATLGVIASCIERLAVEVRHLQRTEVLEAEEYFSPGQKGSSAMPHKRNPVLTENLTGLARMVRSYALPAMENVALWHERDISHSSVERYIGPDATITLDFALGRLTGVIDKLLVYPERMMKNLDKMGGLVHSQRVLLALTQAGVSREDSYRYVQRNAMKVWESDGQLSLMELLKADPDVAAALTAEQIEEKFNLDYHFRQVDTIFRRVFGE</sequence>
<protein>
    <recommendedName>
        <fullName evidence="5 11">Adenylosuccinate lyase</fullName>
        <shortName evidence="12">ASL</shortName>
        <ecNumber evidence="4 11">4.3.2.2</ecNumber>
    </recommendedName>
    <alternativeName>
        <fullName evidence="9 12">Adenylosuccinase</fullName>
    </alternativeName>
</protein>
<proteinExistence type="inferred from homology"/>
<dbReference type="GO" id="GO:0005829">
    <property type="term" value="C:cytosol"/>
    <property type="evidence" value="ECO:0007669"/>
    <property type="project" value="TreeGrafter"/>
</dbReference>
<keyword evidence="7 12" id="KW-0456">Lyase</keyword>
<evidence type="ECO:0000256" key="3">
    <source>
        <dbReference type="ARBA" id="ARBA00008273"/>
    </source>
</evidence>
<dbReference type="Gene3D" id="1.10.40.30">
    <property type="entry name" value="Fumarase/aspartase (C-terminal domain)"/>
    <property type="match status" value="1"/>
</dbReference>